<dbReference type="Proteomes" id="UP001153269">
    <property type="component" value="Unassembled WGS sequence"/>
</dbReference>
<keyword evidence="2" id="KW-1185">Reference proteome</keyword>
<comment type="caution">
    <text evidence="1">The sequence shown here is derived from an EMBL/GenBank/DDBJ whole genome shotgun (WGS) entry which is preliminary data.</text>
</comment>
<proteinExistence type="predicted"/>
<accession>A0A9N7Z3F0</accession>
<dbReference type="EMBL" id="CADEAL010004030">
    <property type="protein sequence ID" value="CAB1449865.1"/>
    <property type="molecule type" value="Genomic_DNA"/>
</dbReference>
<reference evidence="1" key="1">
    <citation type="submission" date="2020-03" db="EMBL/GenBank/DDBJ databases">
        <authorList>
            <person name="Weist P."/>
        </authorList>
    </citation>
    <scope>NUCLEOTIDE SEQUENCE</scope>
</reference>
<dbReference type="AlphaFoldDB" id="A0A9N7Z3F0"/>
<protein>
    <submittedName>
        <fullName evidence="1">Uncharacterized protein</fullName>
    </submittedName>
</protein>
<gene>
    <name evidence="1" type="ORF">PLEPLA_LOCUS37551</name>
</gene>
<organism evidence="1 2">
    <name type="scientific">Pleuronectes platessa</name>
    <name type="common">European plaice</name>
    <dbReference type="NCBI Taxonomy" id="8262"/>
    <lineage>
        <taxon>Eukaryota</taxon>
        <taxon>Metazoa</taxon>
        <taxon>Chordata</taxon>
        <taxon>Craniata</taxon>
        <taxon>Vertebrata</taxon>
        <taxon>Euteleostomi</taxon>
        <taxon>Actinopterygii</taxon>
        <taxon>Neopterygii</taxon>
        <taxon>Teleostei</taxon>
        <taxon>Neoteleostei</taxon>
        <taxon>Acanthomorphata</taxon>
        <taxon>Carangaria</taxon>
        <taxon>Pleuronectiformes</taxon>
        <taxon>Pleuronectoidei</taxon>
        <taxon>Pleuronectidae</taxon>
        <taxon>Pleuronectes</taxon>
    </lineage>
</organism>
<evidence type="ECO:0000313" key="2">
    <source>
        <dbReference type="Proteomes" id="UP001153269"/>
    </source>
</evidence>
<evidence type="ECO:0000313" key="1">
    <source>
        <dbReference type="EMBL" id="CAB1449865.1"/>
    </source>
</evidence>
<sequence length="162" mass="18573">MACGGRVVCIEEAAFRTVRWVSWQDYQVPTGRQWEVSHRAWELRPIPAHIGREAAYTFNIVSQGQHSQPGTCYEVTVLTTVHSVTSDEYKWVFRPQKLSQGTKNLFRDLKLRFDRKPGTEVGPCVELHFSKPKWLCLLGSYQQPVIRATSVLQQHVSVKECA</sequence>
<name>A0A9N7Z3F0_PLEPL</name>